<evidence type="ECO:0000313" key="6">
    <source>
        <dbReference type="Proteomes" id="UP000006671"/>
    </source>
</evidence>
<feature type="domain" description="C2" evidence="4">
    <location>
        <begin position="14"/>
        <end position="144"/>
    </location>
</feature>
<accession>D2V143</accession>
<dbReference type="Gene3D" id="2.60.40.150">
    <property type="entry name" value="C2 domain"/>
    <property type="match status" value="1"/>
</dbReference>
<dbReference type="GO" id="GO:0051015">
    <property type="term" value="F:actin filament binding"/>
    <property type="evidence" value="ECO:0007669"/>
    <property type="project" value="InterPro"/>
</dbReference>
<dbReference type="InterPro" id="IPR044801">
    <property type="entry name" value="Filamin"/>
</dbReference>
<dbReference type="Gene3D" id="2.60.40.10">
    <property type="entry name" value="Immunoglobulins"/>
    <property type="match status" value="6"/>
</dbReference>
<dbReference type="eggNOG" id="KOG0518">
    <property type="taxonomic scope" value="Eukaryota"/>
</dbReference>
<dbReference type="SUPFAM" id="SSF81296">
    <property type="entry name" value="E set domains"/>
    <property type="match status" value="5"/>
</dbReference>
<protein>
    <submittedName>
        <fullName evidence="5">Filamin</fullName>
    </submittedName>
</protein>
<evidence type="ECO:0000256" key="2">
    <source>
        <dbReference type="PROSITE-ProRule" id="PRU00087"/>
    </source>
</evidence>
<dbReference type="InterPro" id="IPR001298">
    <property type="entry name" value="Filamin/ABP280_rpt"/>
</dbReference>
<dbReference type="PANTHER" id="PTHR38537">
    <property type="entry name" value="JITTERBUG, ISOFORM N"/>
    <property type="match status" value="1"/>
</dbReference>
<dbReference type="PROSITE" id="PS50004">
    <property type="entry name" value="C2"/>
    <property type="match status" value="1"/>
</dbReference>
<feature type="repeat" description="Filamin" evidence="2">
    <location>
        <begin position="224"/>
        <end position="337"/>
    </location>
</feature>
<feature type="repeat" description="Filamin" evidence="2">
    <location>
        <begin position="664"/>
        <end position="766"/>
    </location>
</feature>
<evidence type="ECO:0000256" key="1">
    <source>
        <dbReference type="ARBA" id="ARBA00022737"/>
    </source>
</evidence>
<feature type="repeat" description="Filamin" evidence="2">
    <location>
        <begin position="549"/>
        <end position="663"/>
    </location>
</feature>
<proteinExistence type="predicted"/>
<evidence type="ECO:0000256" key="3">
    <source>
        <dbReference type="SAM" id="MobiDB-lite"/>
    </source>
</evidence>
<feature type="repeat" description="Filamin" evidence="2">
    <location>
        <begin position="338"/>
        <end position="448"/>
    </location>
</feature>
<dbReference type="RefSeq" id="XP_002682581.1">
    <property type="nucleotide sequence ID" value="XM_002682535.1"/>
</dbReference>
<dbReference type="SMART" id="SM00557">
    <property type="entry name" value="IG_FLMN"/>
    <property type="match status" value="5"/>
</dbReference>
<dbReference type="STRING" id="5762.D2V143"/>
<dbReference type="KEGG" id="ngr:NAEGRDRAFT_62518"/>
<evidence type="ECO:0000313" key="5">
    <source>
        <dbReference type="EMBL" id="EFC49837.1"/>
    </source>
</evidence>
<dbReference type="VEuPathDB" id="AmoebaDB:NAEGRDRAFT_62518"/>
<evidence type="ECO:0000259" key="4">
    <source>
        <dbReference type="PROSITE" id="PS50004"/>
    </source>
</evidence>
<dbReference type="InParanoid" id="D2V143"/>
<dbReference type="AlphaFoldDB" id="D2V143"/>
<dbReference type="InterPro" id="IPR014756">
    <property type="entry name" value="Ig_E-set"/>
</dbReference>
<dbReference type="InterPro" id="IPR017868">
    <property type="entry name" value="Filamin/ABP280_repeat-like"/>
</dbReference>
<sequence length="983" mass="110029">MVLGEASKKEQQGPRSHKVVDPTANERKDDDIEIQVQAIEARNLVGSIIKKPNPYLGVYVLKESFPRVTTEPQKKTTSPKWNQTLNVYCRNWTKTKQPMNIRCELYDWSKSDDHEHDFLGEVTIRFNDYAALKETTGKWFELWLPLQKRTSKDKVSGDLHISVRCIDLEEKALKKQRKQQAILEQQQPPQPHINTPSSIDPTLENISQNPLKLPLIPPTLPIEEPEEDIEDINVEGRGLRDGLRSGQIGKINFTAKNNKGKNVRVPPDQVEAEWVGPNGNCGVVKARKKTVMDNNDENDENDQLELDFIPTDGPGNYLIEFKVKGKPSKYGPRQVTVHPLPLAREAMAYGDSLYNPEQKTKPYKPNYVNCPGEFYVQAKDENGMDIIEGGDEVTCELEDGTVLDIKDIKDNNNGSYTVPYIPKKSGVFPVKVLFNGEPINNSPVHLLVEFEMDPTRTLVTELSTTVPVDVPQTFSLTTYDTNGDKKLCGGDDVEIVLESEFGDQVMTFISDNDTGKYDVTFVCPVPGKYNFKAKINDSPILADITITAVPRVDPGMCTIFGNELNGGDLYSRNGLPLKFNVQARDQRGVAVKSGGEPILTQVYYRPDKKTQNGIKLEAPDNVLTDNFDGTYSIDFVPEQPGIYTFDLTLNDQALQFSPHPMIVSDGIEPSNTIAYGPGLVKGFVDTPAIFYVEARDHNDNRVQDPNLSFDVTVHDSNGDEVNVKPLPVEENGVYPYLYTPTNVGVHNVNIAHKGKPIKDSPYQVPVTDSQYAPDPTRCEMGPVSKTGFVHKPITFDVKLRTKDGKPVRVPGATDVTVNVTPEDPTLDRYPPQKVKITEKPNGVHEVEWTPLVPGKYNIDVKVNRAPVRNSPARGINILPPGGLLAKLTERSFQIQLFDDQGNKYTDPDEEELESVKVTFVEEETNALTEEIKYNINYVGEGLFQIKYLIQKPGNYIISMYVEGALVGQTKVQSENFEYEQDAE</sequence>
<dbReference type="CDD" id="cd00030">
    <property type="entry name" value="C2"/>
    <property type="match status" value="1"/>
</dbReference>
<dbReference type="InterPro" id="IPR000008">
    <property type="entry name" value="C2_dom"/>
</dbReference>
<dbReference type="PANTHER" id="PTHR38537:SF8">
    <property type="entry name" value="FILAMIN-A"/>
    <property type="match status" value="1"/>
</dbReference>
<dbReference type="SUPFAM" id="SSF49562">
    <property type="entry name" value="C2 domain (Calcium/lipid-binding domain, CaLB)"/>
    <property type="match status" value="1"/>
</dbReference>
<reference evidence="5 6" key="1">
    <citation type="journal article" date="2010" name="Cell">
        <title>The genome of Naegleria gruberi illuminates early eukaryotic versatility.</title>
        <authorList>
            <person name="Fritz-Laylin L.K."/>
            <person name="Prochnik S.E."/>
            <person name="Ginger M.L."/>
            <person name="Dacks J.B."/>
            <person name="Carpenter M.L."/>
            <person name="Field M.C."/>
            <person name="Kuo A."/>
            <person name="Paredez A."/>
            <person name="Chapman J."/>
            <person name="Pham J."/>
            <person name="Shu S."/>
            <person name="Neupane R."/>
            <person name="Cipriano M."/>
            <person name="Mancuso J."/>
            <person name="Tu H."/>
            <person name="Salamov A."/>
            <person name="Lindquist E."/>
            <person name="Shapiro H."/>
            <person name="Lucas S."/>
            <person name="Grigoriev I.V."/>
            <person name="Cande W.Z."/>
            <person name="Fulton C."/>
            <person name="Rokhsar D.S."/>
            <person name="Dawson S.C."/>
        </authorList>
    </citation>
    <scope>NUCLEOTIDE SEQUENCE [LARGE SCALE GENOMIC DNA]</scope>
    <source>
        <strain evidence="5 6">NEG-M</strain>
    </source>
</reference>
<dbReference type="InterPro" id="IPR013783">
    <property type="entry name" value="Ig-like_fold"/>
</dbReference>
<dbReference type="InterPro" id="IPR035892">
    <property type="entry name" value="C2_domain_sf"/>
</dbReference>
<gene>
    <name evidence="5" type="ORF">NAEGRDRAFT_62518</name>
</gene>
<dbReference type="Pfam" id="PF00630">
    <property type="entry name" value="Filamin"/>
    <property type="match status" value="5"/>
</dbReference>
<dbReference type="GO" id="GO:0030036">
    <property type="term" value="P:actin cytoskeleton organization"/>
    <property type="evidence" value="ECO:0007669"/>
    <property type="project" value="InterPro"/>
</dbReference>
<dbReference type="Pfam" id="PF00168">
    <property type="entry name" value="C2"/>
    <property type="match status" value="1"/>
</dbReference>
<feature type="repeat" description="Filamin" evidence="2">
    <location>
        <begin position="781"/>
        <end position="871"/>
    </location>
</feature>
<keyword evidence="6" id="KW-1185">Reference proteome</keyword>
<dbReference type="Proteomes" id="UP000006671">
    <property type="component" value="Unassembled WGS sequence"/>
</dbReference>
<dbReference type="EMBL" id="GG738847">
    <property type="protein sequence ID" value="EFC49837.1"/>
    <property type="molecule type" value="Genomic_DNA"/>
</dbReference>
<organism evidence="6">
    <name type="scientific">Naegleria gruberi</name>
    <name type="common">Amoeba</name>
    <dbReference type="NCBI Taxonomy" id="5762"/>
    <lineage>
        <taxon>Eukaryota</taxon>
        <taxon>Discoba</taxon>
        <taxon>Heterolobosea</taxon>
        <taxon>Tetramitia</taxon>
        <taxon>Eutetramitia</taxon>
        <taxon>Vahlkampfiidae</taxon>
        <taxon>Naegleria</taxon>
    </lineage>
</organism>
<feature type="repeat" description="Filamin" evidence="2">
    <location>
        <begin position="449"/>
        <end position="549"/>
    </location>
</feature>
<dbReference type="SMART" id="SM00239">
    <property type="entry name" value="C2"/>
    <property type="match status" value="1"/>
</dbReference>
<keyword evidence="1" id="KW-0677">Repeat</keyword>
<dbReference type="OrthoDB" id="18740at2759"/>
<name>D2V143_NAEGR</name>
<dbReference type="PROSITE" id="PS50194">
    <property type="entry name" value="FILAMIN_REPEAT"/>
    <property type="match status" value="6"/>
</dbReference>
<feature type="region of interest" description="Disordered" evidence="3">
    <location>
        <begin position="1"/>
        <end position="28"/>
    </location>
</feature>
<dbReference type="GeneID" id="8856440"/>